<evidence type="ECO:0000256" key="1">
    <source>
        <dbReference type="SAM" id="MobiDB-lite"/>
    </source>
</evidence>
<dbReference type="InterPro" id="IPR014875">
    <property type="entry name" value="Mor_transcription_activator"/>
</dbReference>
<name>A0A379QUM4_SALER</name>
<dbReference type="Pfam" id="PF08765">
    <property type="entry name" value="Mor"/>
    <property type="match status" value="1"/>
</dbReference>
<accession>A0A379QUM4</accession>
<gene>
    <name evidence="3" type="primary">STY1591_1</name>
    <name evidence="4" type="synonym">STY1591_4</name>
    <name evidence="3" type="ORF">NCTC10718_00483</name>
    <name evidence="4" type="ORF">NCTC10718_04801</name>
</gene>
<dbReference type="EMBL" id="UGWQ01000002">
    <property type="protein sequence ID" value="SUG27478.1"/>
    <property type="molecule type" value="Genomic_DNA"/>
</dbReference>
<protein>
    <submittedName>
        <fullName evidence="3">Putative bacteriophage transcriptional regulator</fullName>
    </submittedName>
</protein>
<dbReference type="SUPFAM" id="SSF46689">
    <property type="entry name" value="Homeodomain-like"/>
    <property type="match status" value="1"/>
</dbReference>
<evidence type="ECO:0000259" key="2">
    <source>
        <dbReference type="Pfam" id="PF08765"/>
    </source>
</evidence>
<sequence>MSITTQEKLMSGIREAAFSVLSRHGFSAAIADKISIAIVKQLSFAWEGNVIYITRTPDHDVMWRNQRIFDEFRGANHDVLAEKYGVSIQWIYSIVKGMRAEYIKQRQPDMFNHEEPDDEDVSEFIRAQFKTLGDIMDHSAWCLRQQVPNMTESRALSIGKEIAYLTSELRKGQSAHIRKEKNVSDEAQADMFGDG</sequence>
<dbReference type="Gene3D" id="1.10.10.60">
    <property type="entry name" value="Homeodomain-like"/>
    <property type="match status" value="1"/>
</dbReference>
<dbReference type="PANTHER" id="PTHR37812:SF1">
    <property type="entry name" value="MU-LIKE PROPHAGE FLUMU PROTEIN C"/>
    <property type="match status" value="1"/>
</dbReference>
<dbReference type="PANTHER" id="PTHR37812">
    <property type="entry name" value="MU-LIKE PROPHAGE FLUMU PROTEIN C"/>
    <property type="match status" value="1"/>
</dbReference>
<feature type="domain" description="Mor transcription activator" evidence="2">
    <location>
        <begin position="7"/>
        <end position="110"/>
    </location>
</feature>
<evidence type="ECO:0000313" key="5">
    <source>
        <dbReference type="Proteomes" id="UP000254332"/>
    </source>
</evidence>
<proteinExistence type="predicted"/>
<dbReference type="AlphaFoldDB" id="A0A379QUM4"/>
<dbReference type="EMBL" id="UGWQ01000001">
    <property type="protein sequence ID" value="SUF67823.1"/>
    <property type="molecule type" value="Genomic_DNA"/>
</dbReference>
<evidence type="ECO:0000313" key="4">
    <source>
        <dbReference type="EMBL" id="SUG27478.1"/>
    </source>
</evidence>
<dbReference type="InterPro" id="IPR052411">
    <property type="entry name" value="c-mor_Regulatory_Protein"/>
</dbReference>
<dbReference type="InterPro" id="IPR009057">
    <property type="entry name" value="Homeodomain-like_sf"/>
</dbReference>
<dbReference type="Proteomes" id="UP000254332">
    <property type="component" value="Unassembled WGS sequence"/>
</dbReference>
<feature type="region of interest" description="Disordered" evidence="1">
    <location>
        <begin position="175"/>
        <end position="195"/>
    </location>
</feature>
<reference evidence="3 5" key="1">
    <citation type="submission" date="2018-06" db="EMBL/GenBank/DDBJ databases">
        <authorList>
            <consortium name="Pathogen Informatics"/>
            <person name="Doyle S."/>
        </authorList>
    </citation>
    <scope>NUCLEOTIDE SEQUENCE [LARGE SCALE GENOMIC DNA]</scope>
    <source>
        <strain evidence="3 5">NCTC10718</strain>
    </source>
</reference>
<organism evidence="3 5">
    <name type="scientific">Salmonella enterica</name>
    <name type="common">Salmonella choleraesuis</name>
    <dbReference type="NCBI Taxonomy" id="28901"/>
    <lineage>
        <taxon>Bacteria</taxon>
        <taxon>Pseudomonadati</taxon>
        <taxon>Pseudomonadota</taxon>
        <taxon>Gammaproteobacteria</taxon>
        <taxon>Enterobacterales</taxon>
        <taxon>Enterobacteriaceae</taxon>
        <taxon>Salmonella</taxon>
    </lineage>
</organism>
<evidence type="ECO:0000313" key="3">
    <source>
        <dbReference type="EMBL" id="SUF67823.1"/>
    </source>
</evidence>